<evidence type="ECO:0000256" key="12">
    <source>
        <dbReference type="ARBA" id="ARBA00023273"/>
    </source>
</evidence>
<evidence type="ECO:0000256" key="21">
    <source>
        <dbReference type="ARBA" id="ARBA00047969"/>
    </source>
</evidence>
<evidence type="ECO:0000313" key="25">
    <source>
        <dbReference type="EMBL" id="MDN4174216.1"/>
    </source>
</evidence>
<comment type="subcellular location">
    <subcellularLocation>
        <location evidence="3">Cell projection</location>
        <location evidence="3">Ruffle membrane</location>
    </subcellularLocation>
    <subcellularLocation>
        <location evidence="2">Cytoplasm</location>
    </subcellularLocation>
    <subcellularLocation>
        <location evidence="1">Membrane</location>
        <topology evidence="1">Peripheral membrane protein</topology>
    </subcellularLocation>
</comment>
<dbReference type="CDD" id="cd03443">
    <property type="entry name" value="PaaI_thioesterase"/>
    <property type="match status" value="1"/>
</dbReference>
<evidence type="ECO:0000256" key="15">
    <source>
        <dbReference type="ARBA" id="ARBA00038456"/>
    </source>
</evidence>
<evidence type="ECO:0000256" key="10">
    <source>
        <dbReference type="ARBA" id="ARBA00023098"/>
    </source>
</evidence>
<evidence type="ECO:0000256" key="19">
    <source>
        <dbReference type="ARBA" id="ARBA00047588"/>
    </source>
</evidence>
<comment type="catalytic activity">
    <reaction evidence="22">
        <text>dodecanoyl-CoA + H2O = dodecanoate + CoA + H(+)</text>
        <dbReference type="Rhea" id="RHEA:30135"/>
        <dbReference type="ChEBI" id="CHEBI:15377"/>
        <dbReference type="ChEBI" id="CHEBI:15378"/>
        <dbReference type="ChEBI" id="CHEBI:18262"/>
        <dbReference type="ChEBI" id="CHEBI:57287"/>
        <dbReference type="ChEBI" id="CHEBI:57375"/>
    </reaction>
    <physiologicalReaction direction="left-to-right" evidence="22">
        <dbReference type="Rhea" id="RHEA:30136"/>
    </physiologicalReaction>
</comment>
<keyword evidence="5" id="KW-0963">Cytoplasm</keyword>
<dbReference type="EMBL" id="JAUHJQ010000006">
    <property type="protein sequence ID" value="MDN4174216.1"/>
    <property type="molecule type" value="Genomic_DNA"/>
</dbReference>
<evidence type="ECO:0000256" key="20">
    <source>
        <dbReference type="ARBA" id="ARBA00047734"/>
    </source>
</evidence>
<evidence type="ECO:0000256" key="8">
    <source>
        <dbReference type="ARBA" id="ARBA00022832"/>
    </source>
</evidence>
<keyword evidence="4" id="KW-1003">Cell membrane</keyword>
<keyword evidence="6" id="KW-0053">Apoptosis</keyword>
<dbReference type="GO" id="GO:0016787">
    <property type="term" value="F:hydrolase activity"/>
    <property type="evidence" value="ECO:0007669"/>
    <property type="project" value="UniProtKB-KW"/>
</dbReference>
<keyword evidence="11" id="KW-0472">Membrane</keyword>
<evidence type="ECO:0000256" key="16">
    <source>
        <dbReference type="ARBA" id="ARBA00038848"/>
    </source>
</evidence>
<feature type="domain" description="Thioesterase" evidence="24">
    <location>
        <begin position="134"/>
        <end position="206"/>
    </location>
</feature>
<dbReference type="SUPFAM" id="SSF54637">
    <property type="entry name" value="Thioesterase/thiol ester dehydrase-isomerase"/>
    <property type="match status" value="1"/>
</dbReference>
<sequence length="219" mass="23321">MSAPAGEAPSSGYASIFVEEDLSTAEVDRLEAVHRPLADSVRELVDATIRTTVDDEEVAAVRAEVDALVARLRARQIEGAAGVRYNAEGRTWSWGNAVVGERNALAPPLDVVRDPDGLVHADTLLGAAYEGPPGMVHGGVGALLLDHVMGVTASARKRVTFTGTLTMRYVRSTPLGPVRLESRIDREEGRKVFVVATLADPDGVTVEAEGVFIVPRWAA</sequence>
<comment type="similarity">
    <text evidence="15">Belongs to the THEM4/THEM5 thioesterase family.</text>
</comment>
<evidence type="ECO:0000259" key="24">
    <source>
        <dbReference type="Pfam" id="PF03061"/>
    </source>
</evidence>
<dbReference type="PANTHER" id="PTHR12418">
    <property type="entry name" value="ACYL-COENZYME A THIOESTERASE THEM4"/>
    <property type="match status" value="1"/>
</dbReference>
<dbReference type="PANTHER" id="PTHR12418:SF19">
    <property type="entry name" value="ACYL-COENZYME A THIOESTERASE THEM4"/>
    <property type="match status" value="1"/>
</dbReference>
<evidence type="ECO:0000256" key="4">
    <source>
        <dbReference type="ARBA" id="ARBA00022475"/>
    </source>
</evidence>
<evidence type="ECO:0000256" key="23">
    <source>
        <dbReference type="ARBA" id="ARBA00048180"/>
    </source>
</evidence>
<dbReference type="Proteomes" id="UP001168620">
    <property type="component" value="Unassembled WGS sequence"/>
</dbReference>
<keyword evidence="10" id="KW-0443">Lipid metabolism</keyword>
<comment type="catalytic activity">
    <reaction evidence="23">
        <text>tetradecanoyl-CoA + H2O = tetradecanoate + CoA + H(+)</text>
        <dbReference type="Rhea" id="RHEA:40119"/>
        <dbReference type="ChEBI" id="CHEBI:15377"/>
        <dbReference type="ChEBI" id="CHEBI:15378"/>
        <dbReference type="ChEBI" id="CHEBI:30807"/>
        <dbReference type="ChEBI" id="CHEBI:57287"/>
        <dbReference type="ChEBI" id="CHEBI:57385"/>
    </reaction>
    <physiologicalReaction direction="left-to-right" evidence="23">
        <dbReference type="Rhea" id="RHEA:40120"/>
    </physiologicalReaction>
</comment>
<evidence type="ECO:0000256" key="9">
    <source>
        <dbReference type="ARBA" id="ARBA00022946"/>
    </source>
</evidence>
<accession>A0ABT8FHP3</accession>
<keyword evidence="9" id="KW-0809">Transit peptide</keyword>
<evidence type="ECO:0000256" key="14">
    <source>
        <dbReference type="ARBA" id="ARBA00037002"/>
    </source>
</evidence>
<evidence type="ECO:0000256" key="17">
    <source>
        <dbReference type="ARBA" id="ARBA00040123"/>
    </source>
</evidence>
<dbReference type="EC" id="3.1.2.2" evidence="16"/>
<proteinExistence type="inferred from homology"/>
<evidence type="ECO:0000256" key="22">
    <source>
        <dbReference type="ARBA" id="ARBA00048074"/>
    </source>
</evidence>
<comment type="catalytic activity">
    <reaction evidence="14">
        <text>(9Z)-octadecenoyl-CoA + H2O = (9Z)-octadecenoate + CoA + H(+)</text>
        <dbReference type="Rhea" id="RHEA:40139"/>
        <dbReference type="ChEBI" id="CHEBI:15377"/>
        <dbReference type="ChEBI" id="CHEBI:15378"/>
        <dbReference type="ChEBI" id="CHEBI:30823"/>
        <dbReference type="ChEBI" id="CHEBI:57287"/>
        <dbReference type="ChEBI" id="CHEBI:57387"/>
    </reaction>
    <physiologicalReaction direction="left-to-right" evidence="14">
        <dbReference type="Rhea" id="RHEA:40140"/>
    </physiologicalReaction>
</comment>
<dbReference type="Gene3D" id="3.10.129.10">
    <property type="entry name" value="Hotdog Thioesterase"/>
    <property type="match status" value="1"/>
</dbReference>
<comment type="caution">
    <text evidence="25">The sequence shown here is derived from an EMBL/GenBank/DDBJ whole genome shotgun (WGS) entry which is preliminary data.</text>
</comment>
<keyword evidence="8" id="KW-0276">Fatty acid metabolism</keyword>
<organism evidence="25 26">
    <name type="scientific">Nocardioides oceani</name>
    <dbReference type="NCBI Taxonomy" id="3058369"/>
    <lineage>
        <taxon>Bacteria</taxon>
        <taxon>Bacillati</taxon>
        <taxon>Actinomycetota</taxon>
        <taxon>Actinomycetes</taxon>
        <taxon>Propionibacteriales</taxon>
        <taxon>Nocardioidaceae</taxon>
        <taxon>Nocardioides</taxon>
    </lineage>
</organism>
<evidence type="ECO:0000256" key="13">
    <source>
        <dbReference type="ARBA" id="ARBA00035852"/>
    </source>
</evidence>
<evidence type="ECO:0000256" key="2">
    <source>
        <dbReference type="ARBA" id="ARBA00004496"/>
    </source>
</evidence>
<comment type="catalytic activity">
    <reaction evidence="21">
        <text>decanoyl-CoA + H2O = decanoate + CoA + H(+)</text>
        <dbReference type="Rhea" id="RHEA:40059"/>
        <dbReference type="ChEBI" id="CHEBI:15377"/>
        <dbReference type="ChEBI" id="CHEBI:15378"/>
        <dbReference type="ChEBI" id="CHEBI:27689"/>
        <dbReference type="ChEBI" id="CHEBI:57287"/>
        <dbReference type="ChEBI" id="CHEBI:61430"/>
    </reaction>
    <physiologicalReaction direction="left-to-right" evidence="21">
        <dbReference type="Rhea" id="RHEA:40060"/>
    </physiologicalReaction>
</comment>
<reference evidence="25" key="1">
    <citation type="submission" date="2023-06" db="EMBL/GenBank/DDBJ databases">
        <title>Draft genome sequence of Nocardioides sp. SOB77.</title>
        <authorList>
            <person name="Zhang G."/>
        </authorList>
    </citation>
    <scope>NUCLEOTIDE SEQUENCE</scope>
    <source>
        <strain evidence="25">SOB77</strain>
    </source>
</reference>
<protein>
    <recommendedName>
        <fullName evidence="17">Acyl-coenzyme A thioesterase THEM4</fullName>
        <ecNumber evidence="16">3.1.2.2</ecNumber>
    </recommendedName>
    <alternativeName>
        <fullName evidence="18">Thioesterase superfamily member 4</fullName>
    </alternativeName>
</protein>
<comment type="catalytic activity">
    <reaction evidence="13">
        <text>(5Z,8Z,11Z,14Z)-eicosatetraenoyl-CoA + H2O = (5Z,8Z,11Z,14Z)-eicosatetraenoate + CoA + H(+)</text>
        <dbReference type="Rhea" id="RHEA:40151"/>
        <dbReference type="ChEBI" id="CHEBI:15377"/>
        <dbReference type="ChEBI" id="CHEBI:15378"/>
        <dbReference type="ChEBI" id="CHEBI:32395"/>
        <dbReference type="ChEBI" id="CHEBI:57287"/>
        <dbReference type="ChEBI" id="CHEBI:57368"/>
    </reaction>
    <physiologicalReaction direction="left-to-right" evidence="13">
        <dbReference type="Rhea" id="RHEA:40152"/>
    </physiologicalReaction>
</comment>
<evidence type="ECO:0000256" key="6">
    <source>
        <dbReference type="ARBA" id="ARBA00022703"/>
    </source>
</evidence>
<keyword evidence="12" id="KW-0966">Cell projection</keyword>
<evidence type="ECO:0000256" key="18">
    <source>
        <dbReference type="ARBA" id="ARBA00043210"/>
    </source>
</evidence>
<gene>
    <name evidence="25" type="ORF">QWY28_14730</name>
</gene>
<evidence type="ECO:0000256" key="1">
    <source>
        <dbReference type="ARBA" id="ARBA00004170"/>
    </source>
</evidence>
<dbReference type="InterPro" id="IPR006683">
    <property type="entry name" value="Thioestr_dom"/>
</dbReference>
<name>A0ABT8FHP3_9ACTN</name>
<dbReference type="Pfam" id="PF03061">
    <property type="entry name" value="4HBT"/>
    <property type="match status" value="1"/>
</dbReference>
<evidence type="ECO:0000256" key="5">
    <source>
        <dbReference type="ARBA" id="ARBA00022490"/>
    </source>
</evidence>
<comment type="catalytic activity">
    <reaction evidence="20">
        <text>hexadecanoyl-CoA + H2O = hexadecanoate + CoA + H(+)</text>
        <dbReference type="Rhea" id="RHEA:16645"/>
        <dbReference type="ChEBI" id="CHEBI:7896"/>
        <dbReference type="ChEBI" id="CHEBI:15377"/>
        <dbReference type="ChEBI" id="CHEBI:15378"/>
        <dbReference type="ChEBI" id="CHEBI:57287"/>
        <dbReference type="ChEBI" id="CHEBI:57379"/>
        <dbReference type="EC" id="3.1.2.2"/>
    </reaction>
    <physiologicalReaction direction="left-to-right" evidence="20">
        <dbReference type="Rhea" id="RHEA:16646"/>
    </physiologicalReaction>
</comment>
<evidence type="ECO:0000256" key="3">
    <source>
        <dbReference type="ARBA" id="ARBA00004632"/>
    </source>
</evidence>
<keyword evidence="7 25" id="KW-0378">Hydrolase</keyword>
<evidence type="ECO:0000256" key="11">
    <source>
        <dbReference type="ARBA" id="ARBA00023136"/>
    </source>
</evidence>
<evidence type="ECO:0000313" key="26">
    <source>
        <dbReference type="Proteomes" id="UP001168620"/>
    </source>
</evidence>
<evidence type="ECO:0000256" key="7">
    <source>
        <dbReference type="ARBA" id="ARBA00022801"/>
    </source>
</evidence>
<keyword evidence="26" id="KW-1185">Reference proteome</keyword>
<dbReference type="InterPro" id="IPR052365">
    <property type="entry name" value="THEM4/THEM5_acyl-CoA_thioest"/>
</dbReference>
<dbReference type="RefSeq" id="WP_300953314.1">
    <property type="nucleotide sequence ID" value="NZ_JAUHJQ010000006.1"/>
</dbReference>
<comment type="catalytic activity">
    <reaction evidence="19">
        <text>octanoyl-CoA + H2O = octanoate + CoA + H(+)</text>
        <dbReference type="Rhea" id="RHEA:30143"/>
        <dbReference type="ChEBI" id="CHEBI:15377"/>
        <dbReference type="ChEBI" id="CHEBI:15378"/>
        <dbReference type="ChEBI" id="CHEBI:25646"/>
        <dbReference type="ChEBI" id="CHEBI:57287"/>
        <dbReference type="ChEBI" id="CHEBI:57386"/>
    </reaction>
    <physiologicalReaction direction="left-to-right" evidence="19">
        <dbReference type="Rhea" id="RHEA:30144"/>
    </physiologicalReaction>
</comment>
<dbReference type="InterPro" id="IPR029069">
    <property type="entry name" value="HotDog_dom_sf"/>
</dbReference>